<organism evidence="5 6">
    <name type="scientific">Tagetes erecta</name>
    <name type="common">African marigold</name>
    <dbReference type="NCBI Taxonomy" id="13708"/>
    <lineage>
        <taxon>Eukaryota</taxon>
        <taxon>Viridiplantae</taxon>
        <taxon>Streptophyta</taxon>
        <taxon>Embryophyta</taxon>
        <taxon>Tracheophyta</taxon>
        <taxon>Spermatophyta</taxon>
        <taxon>Magnoliopsida</taxon>
        <taxon>eudicotyledons</taxon>
        <taxon>Gunneridae</taxon>
        <taxon>Pentapetalae</taxon>
        <taxon>asterids</taxon>
        <taxon>campanulids</taxon>
        <taxon>Asterales</taxon>
        <taxon>Asteraceae</taxon>
        <taxon>Asteroideae</taxon>
        <taxon>Heliantheae alliance</taxon>
        <taxon>Tageteae</taxon>
        <taxon>Tagetes</taxon>
    </lineage>
</organism>
<dbReference type="GO" id="GO:0009706">
    <property type="term" value="C:chloroplast inner membrane"/>
    <property type="evidence" value="ECO:0007669"/>
    <property type="project" value="TreeGrafter"/>
</dbReference>
<dbReference type="PANTHER" id="PTHR14110:SF6">
    <property type="entry name" value="OS04G0405100 PROTEIN"/>
    <property type="match status" value="1"/>
</dbReference>
<dbReference type="InterPro" id="IPR039175">
    <property type="entry name" value="TIM22"/>
</dbReference>
<comment type="caution">
    <text evidence="5">The sequence shown here is derived from an EMBL/GenBank/DDBJ whole genome shotgun (WGS) entry which is preliminary data.</text>
</comment>
<keyword evidence="6" id="KW-1185">Reference proteome</keyword>
<evidence type="ECO:0000313" key="5">
    <source>
        <dbReference type="EMBL" id="KAK1428644.1"/>
    </source>
</evidence>
<sequence length="203" mass="22367">MILFLMGSIRRSQPRWGASKPFLFYGLQIETIMDNKLKKFSLGFNEHQIAEFVSNYKKLEKNVTNLLTKPPLAVEAPIIAIDKGVTGAFFSLVLDTIAERICSVLQVPLQLKVNVSQRSHAVTARNFGVLVGVDAGITHVMKKLKGKEDIQSRFVSGFGAGVAFSVVRGDPPKFLFACGVICALFEAGLFKAKEKYKSSRQLA</sequence>
<evidence type="ECO:0000313" key="6">
    <source>
        <dbReference type="Proteomes" id="UP001229421"/>
    </source>
</evidence>
<evidence type="ECO:0000256" key="3">
    <source>
        <dbReference type="ARBA" id="ARBA00022989"/>
    </source>
</evidence>
<reference evidence="5" key="1">
    <citation type="journal article" date="2023" name="bioRxiv">
        <title>Improved chromosome-level genome assembly for marigold (Tagetes erecta).</title>
        <authorList>
            <person name="Jiang F."/>
            <person name="Yuan L."/>
            <person name="Wang S."/>
            <person name="Wang H."/>
            <person name="Xu D."/>
            <person name="Wang A."/>
            <person name="Fan W."/>
        </authorList>
    </citation>
    <scope>NUCLEOTIDE SEQUENCE</scope>
    <source>
        <strain evidence="5">WSJ</strain>
        <tissue evidence="5">Leaf</tissue>
    </source>
</reference>
<keyword evidence="3" id="KW-1133">Transmembrane helix</keyword>
<proteinExistence type="predicted"/>
<keyword evidence="4" id="KW-0472">Membrane</keyword>
<dbReference type="GO" id="GO:0042721">
    <property type="term" value="C:TIM22 mitochondrial import inner membrane insertion complex"/>
    <property type="evidence" value="ECO:0007669"/>
    <property type="project" value="InterPro"/>
</dbReference>
<name>A0AAD8P1G6_TARER</name>
<evidence type="ECO:0000256" key="1">
    <source>
        <dbReference type="ARBA" id="ARBA00004141"/>
    </source>
</evidence>
<dbReference type="AlphaFoldDB" id="A0AAD8P1G6"/>
<dbReference type="GO" id="GO:0008320">
    <property type="term" value="F:protein transmembrane transporter activity"/>
    <property type="evidence" value="ECO:0007669"/>
    <property type="project" value="TreeGrafter"/>
</dbReference>
<accession>A0AAD8P1G6</accession>
<protein>
    <recommendedName>
        <fullName evidence="7">Mitochondrial import inner membrane translocase subunit TIM22</fullName>
    </recommendedName>
</protein>
<evidence type="ECO:0000256" key="2">
    <source>
        <dbReference type="ARBA" id="ARBA00022692"/>
    </source>
</evidence>
<dbReference type="Pfam" id="PF02466">
    <property type="entry name" value="Tim17"/>
    <property type="match status" value="1"/>
</dbReference>
<evidence type="ECO:0000256" key="4">
    <source>
        <dbReference type="ARBA" id="ARBA00023136"/>
    </source>
</evidence>
<dbReference type="GO" id="GO:0045039">
    <property type="term" value="P:protein insertion into mitochondrial inner membrane"/>
    <property type="evidence" value="ECO:0007669"/>
    <property type="project" value="InterPro"/>
</dbReference>
<gene>
    <name evidence="5" type="ORF">QVD17_17483</name>
</gene>
<dbReference type="PANTHER" id="PTHR14110">
    <property type="entry name" value="MITOCHONDRIAL IMPORT INNER MEMBRANE TRANSLOCASE SUBUNIT TIM22"/>
    <property type="match status" value="1"/>
</dbReference>
<comment type="subcellular location">
    <subcellularLocation>
        <location evidence="1">Membrane</location>
        <topology evidence="1">Multi-pass membrane protein</topology>
    </subcellularLocation>
</comment>
<keyword evidence="2" id="KW-0812">Transmembrane</keyword>
<evidence type="ECO:0008006" key="7">
    <source>
        <dbReference type="Google" id="ProtNLM"/>
    </source>
</evidence>
<dbReference type="GO" id="GO:0045036">
    <property type="term" value="P:protein targeting to chloroplast"/>
    <property type="evidence" value="ECO:0007669"/>
    <property type="project" value="TreeGrafter"/>
</dbReference>
<dbReference type="Proteomes" id="UP001229421">
    <property type="component" value="Unassembled WGS sequence"/>
</dbReference>
<dbReference type="EMBL" id="JAUHHV010000004">
    <property type="protein sequence ID" value="KAK1428644.1"/>
    <property type="molecule type" value="Genomic_DNA"/>
</dbReference>